<keyword evidence="1" id="KW-0472">Membrane</keyword>
<accession>A0A150NAX5</accession>
<evidence type="ECO:0000313" key="7">
    <source>
        <dbReference type="Proteomes" id="UP000773850"/>
    </source>
</evidence>
<dbReference type="Proteomes" id="UP000075424">
    <property type="component" value="Unassembled WGS sequence"/>
</dbReference>
<dbReference type="EMBL" id="LUCS01000003">
    <property type="protein sequence ID" value="KAF6512537.1"/>
    <property type="molecule type" value="Genomic_DNA"/>
</dbReference>
<protein>
    <submittedName>
        <fullName evidence="2">ATP synthase protein I</fullName>
    </submittedName>
</protein>
<name>A0A150NAX5_GEOSE</name>
<dbReference type="Proteomes" id="UP000773850">
    <property type="component" value="Unassembled WGS sequence"/>
</dbReference>
<evidence type="ECO:0000313" key="5">
    <source>
        <dbReference type="Proteomes" id="UP000075424"/>
    </source>
</evidence>
<dbReference type="EMBL" id="LQYV01000074">
    <property type="protein sequence ID" value="KYD25992.1"/>
    <property type="molecule type" value="Genomic_DNA"/>
</dbReference>
<comment type="caution">
    <text evidence="4">The sequence shown here is derived from an EMBL/GenBank/DDBJ whole genome shotgun (WGS) entry which is preliminary data.</text>
</comment>
<feature type="transmembrane region" description="Helical" evidence="1">
    <location>
        <begin position="12"/>
        <end position="36"/>
    </location>
</feature>
<keyword evidence="7" id="KW-1185">Reference proteome</keyword>
<keyword evidence="1" id="KW-0812">Transmembrane</keyword>
<organism evidence="4 6">
    <name type="scientific">Geobacillus stearothermophilus</name>
    <name type="common">Bacillus stearothermophilus</name>
    <dbReference type="NCBI Taxonomy" id="1422"/>
    <lineage>
        <taxon>Bacteria</taxon>
        <taxon>Bacillati</taxon>
        <taxon>Bacillota</taxon>
        <taxon>Bacilli</taxon>
        <taxon>Bacillales</taxon>
        <taxon>Anoxybacillaceae</taxon>
        <taxon>Geobacillus</taxon>
    </lineage>
</organism>
<dbReference type="PATRIC" id="fig|1422.17.peg.198"/>
<feature type="transmembrane region" description="Helical" evidence="1">
    <location>
        <begin position="48"/>
        <end position="67"/>
    </location>
</feature>
<dbReference type="EMBL" id="LQYY01000082">
    <property type="protein sequence ID" value="KYD33826.1"/>
    <property type="molecule type" value="Genomic_DNA"/>
</dbReference>
<sequence>MVTIMKKNNRHPFRAIGLMSAITSQLVGCTLVGLFGGRWVDRQLDSEPLFLVIGLLLGLAAGVFATLKTIRRFFGE</sequence>
<evidence type="ECO:0000256" key="1">
    <source>
        <dbReference type="SAM" id="Phobius"/>
    </source>
</evidence>
<proteinExistence type="predicted"/>
<dbReference type="AlphaFoldDB" id="A0A150NAX5"/>
<evidence type="ECO:0000313" key="4">
    <source>
        <dbReference type="EMBL" id="KYD33826.1"/>
    </source>
</evidence>
<evidence type="ECO:0000313" key="6">
    <source>
        <dbReference type="Proteomes" id="UP000075517"/>
    </source>
</evidence>
<evidence type="ECO:0000313" key="3">
    <source>
        <dbReference type="EMBL" id="KYD25992.1"/>
    </source>
</evidence>
<reference evidence="2 7" key="2">
    <citation type="submission" date="2016-03" db="EMBL/GenBank/DDBJ databases">
        <title>Spore heat resistance.</title>
        <authorList>
            <person name="Boekhorst J."/>
            <person name="Berendsen E.M."/>
            <person name="Wells-Bennik M.H."/>
            <person name="Kuipers O.P."/>
        </authorList>
    </citation>
    <scope>NUCLEOTIDE SEQUENCE [LARGE SCALE GENOMIC DNA]</scope>
    <source>
        <strain evidence="2 7">GS8</strain>
    </source>
</reference>
<gene>
    <name evidence="3" type="ORF">B4109_2802</name>
    <name evidence="4" type="ORF">B4114_2836</name>
    <name evidence="2" type="ORF">GS8_16</name>
</gene>
<keyword evidence="1" id="KW-1133">Transmembrane helix</keyword>
<dbReference type="InterPro" id="IPR032820">
    <property type="entry name" value="ATPase_put"/>
</dbReference>
<evidence type="ECO:0000313" key="2">
    <source>
        <dbReference type="EMBL" id="KAF6512537.1"/>
    </source>
</evidence>
<dbReference type="Pfam" id="PF09527">
    <property type="entry name" value="ATPase_gene1"/>
    <property type="match status" value="1"/>
</dbReference>
<dbReference type="Proteomes" id="UP000075517">
    <property type="component" value="Unassembled WGS sequence"/>
</dbReference>
<reference evidence="5 6" key="1">
    <citation type="submission" date="2016-01" db="EMBL/GenBank/DDBJ databases">
        <title>Draft Genome Sequences of Seven Thermophilic Sporeformers Isolated from Foods.</title>
        <authorList>
            <person name="Berendsen E.M."/>
            <person name="Wells-Bennik M.H."/>
            <person name="Krawcyk A.O."/>
            <person name="De Jong A."/>
            <person name="Holsappel S."/>
            <person name="Eijlander R.T."/>
            <person name="Kuipers O.P."/>
        </authorList>
    </citation>
    <scope>NUCLEOTIDE SEQUENCE [LARGE SCALE GENOMIC DNA]</scope>
    <source>
        <strain evidence="3 5">B4109</strain>
        <strain evidence="4 6">B4114</strain>
    </source>
</reference>